<dbReference type="InterPro" id="IPR013693">
    <property type="entry name" value="SpoIID/LytB_N"/>
</dbReference>
<dbReference type="InterPro" id="IPR051922">
    <property type="entry name" value="Bact_Sporulation_Assoc"/>
</dbReference>
<protein>
    <submittedName>
        <fullName evidence="2">SpoIID/LytB domain-containing protein</fullName>
    </submittedName>
</protein>
<dbReference type="Proteomes" id="UP000712007">
    <property type="component" value="Unassembled WGS sequence"/>
</dbReference>
<evidence type="ECO:0000259" key="1">
    <source>
        <dbReference type="Pfam" id="PF08486"/>
    </source>
</evidence>
<dbReference type="InterPro" id="IPR013486">
    <property type="entry name" value="SpoIID/LytB"/>
</dbReference>
<evidence type="ECO:0000313" key="3">
    <source>
        <dbReference type="Proteomes" id="UP000712007"/>
    </source>
</evidence>
<dbReference type="NCBIfam" id="TIGR02669">
    <property type="entry name" value="SpoIID_LytB"/>
    <property type="match status" value="1"/>
</dbReference>
<organism evidence="2 3">
    <name type="scientific">Candidatus Aphodosoma intestinipullorum</name>
    <dbReference type="NCBI Taxonomy" id="2840674"/>
    <lineage>
        <taxon>Bacteria</taxon>
        <taxon>Pseudomonadati</taxon>
        <taxon>Bacteroidota</taxon>
        <taxon>Bacteroidia</taxon>
        <taxon>Bacteroidales</taxon>
        <taxon>Candidatus Aphodosoma</taxon>
    </lineage>
</organism>
<gene>
    <name evidence="2" type="ORF">IAC51_06155</name>
</gene>
<dbReference type="PANTHER" id="PTHR30032">
    <property type="entry name" value="N-ACETYLMURAMOYL-L-ALANINE AMIDASE-RELATED"/>
    <property type="match status" value="1"/>
</dbReference>
<dbReference type="GO" id="GO:0030435">
    <property type="term" value="P:sporulation resulting in formation of a cellular spore"/>
    <property type="evidence" value="ECO:0007669"/>
    <property type="project" value="InterPro"/>
</dbReference>
<dbReference type="AlphaFoldDB" id="A0A940DM01"/>
<dbReference type="EMBL" id="JADIMV010000105">
    <property type="protein sequence ID" value="MBO8440217.1"/>
    <property type="molecule type" value="Genomic_DNA"/>
</dbReference>
<comment type="caution">
    <text evidence="2">The sequence shown here is derived from an EMBL/GenBank/DDBJ whole genome shotgun (WGS) entry which is preliminary data.</text>
</comment>
<feature type="domain" description="Sporulation stage II protein D amidase enhancer LytB N-terminal" evidence="1">
    <location>
        <begin position="96"/>
        <end position="209"/>
    </location>
</feature>
<dbReference type="GO" id="GO:0030288">
    <property type="term" value="C:outer membrane-bounded periplasmic space"/>
    <property type="evidence" value="ECO:0007669"/>
    <property type="project" value="TreeGrafter"/>
</dbReference>
<accession>A0A940DM01</accession>
<sequence>MSAERISFSFEDDYICRQTGETFPAGDYTVAAVSGAVEFCGGRYAELAFEPREVQDCMSPAGAFSLDDVTIGVGFHWQRAERQRFKGRLRFIVDGGRVVAVNIMPVEAYIYSVISSEMSSLSSLELLKAHAVISRSWLLAPMLNRRCERHDSMSYITDDEVIRWYGRDAHELFDVCADDHCQRYQGISRVQSPNVREAVRLTAGQVLTYGGEVCDARFSKCCGGITERFESCWGDTVPHGYLQPVYDAPLLTALPDLSDEENARRWIFSSPDAFCNTADESVLAEVLNGYDRETTDFYRWRVAYLQAELSELVCRRSGMDFGTVTALLPLERGASGRIVRLKVVGTKRTVTVGKELEIRRWLSPSHLYSSAFVVDRTPDGGFLLTGAGWGHGVGLCQVGAAVMGSRGYSYGEILAHYFPGAALTVIY</sequence>
<reference evidence="2" key="1">
    <citation type="submission" date="2020-10" db="EMBL/GenBank/DDBJ databases">
        <authorList>
            <person name="Gilroy R."/>
        </authorList>
    </citation>
    <scope>NUCLEOTIDE SEQUENCE</scope>
    <source>
        <strain evidence="2">3924</strain>
    </source>
</reference>
<dbReference type="Pfam" id="PF08486">
    <property type="entry name" value="SpoIID"/>
    <property type="match status" value="1"/>
</dbReference>
<name>A0A940DM01_9BACT</name>
<dbReference type="PANTHER" id="PTHR30032:SF4">
    <property type="entry name" value="AMIDASE ENHANCER"/>
    <property type="match status" value="1"/>
</dbReference>
<evidence type="ECO:0000313" key="2">
    <source>
        <dbReference type="EMBL" id="MBO8440217.1"/>
    </source>
</evidence>
<proteinExistence type="predicted"/>
<reference evidence="2" key="2">
    <citation type="journal article" date="2021" name="PeerJ">
        <title>Extensive microbial diversity within the chicken gut microbiome revealed by metagenomics and culture.</title>
        <authorList>
            <person name="Gilroy R."/>
            <person name="Ravi A."/>
            <person name="Getino M."/>
            <person name="Pursley I."/>
            <person name="Horton D.L."/>
            <person name="Alikhan N.F."/>
            <person name="Baker D."/>
            <person name="Gharbi K."/>
            <person name="Hall N."/>
            <person name="Watson M."/>
            <person name="Adriaenssens E.M."/>
            <person name="Foster-Nyarko E."/>
            <person name="Jarju S."/>
            <person name="Secka A."/>
            <person name="Antonio M."/>
            <person name="Oren A."/>
            <person name="Chaudhuri R.R."/>
            <person name="La Ragione R."/>
            <person name="Hildebrand F."/>
            <person name="Pallen M.J."/>
        </authorList>
    </citation>
    <scope>NUCLEOTIDE SEQUENCE</scope>
    <source>
        <strain evidence="2">3924</strain>
    </source>
</reference>